<gene>
    <name evidence="2" type="ORF">SEVIR_8G249200v2</name>
</gene>
<evidence type="ECO:0000313" key="3">
    <source>
        <dbReference type="Proteomes" id="UP000298652"/>
    </source>
</evidence>
<evidence type="ECO:0000313" key="2">
    <source>
        <dbReference type="EMBL" id="TKW02547.1"/>
    </source>
</evidence>
<organism evidence="2 3">
    <name type="scientific">Setaria viridis</name>
    <name type="common">Green bristlegrass</name>
    <name type="synonym">Setaria italica subsp. viridis</name>
    <dbReference type="NCBI Taxonomy" id="4556"/>
    <lineage>
        <taxon>Eukaryota</taxon>
        <taxon>Viridiplantae</taxon>
        <taxon>Streptophyta</taxon>
        <taxon>Embryophyta</taxon>
        <taxon>Tracheophyta</taxon>
        <taxon>Spermatophyta</taxon>
        <taxon>Magnoliopsida</taxon>
        <taxon>Liliopsida</taxon>
        <taxon>Poales</taxon>
        <taxon>Poaceae</taxon>
        <taxon>PACMAD clade</taxon>
        <taxon>Panicoideae</taxon>
        <taxon>Panicodae</taxon>
        <taxon>Paniceae</taxon>
        <taxon>Cenchrinae</taxon>
        <taxon>Setaria</taxon>
    </lineage>
</organism>
<dbReference type="EMBL" id="CM016559">
    <property type="protein sequence ID" value="TKW02547.1"/>
    <property type="molecule type" value="Genomic_DNA"/>
</dbReference>
<dbReference type="AlphaFoldDB" id="A0A4U6TXM6"/>
<evidence type="ECO:0000256" key="1">
    <source>
        <dbReference type="SAM" id="MobiDB-lite"/>
    </source>
</evidence>
<feature type="region of interest" description="Disordered" evidence="1">
    <location>
        <begin position="42"/>
        <end position="67"/>
    </location>
</feature>
<dbReference type="Gramene" id="TKW02547">
    <property type="protein sequence ID" value="TKW02547"/>
    <property type="gene ID" value="SEVIR_8G249200v2"/>
</dbReference>
<accession>A0A4U6TXM6</accession>
<keyword evidence="3" id="KW-1185">Reference proteome</keyword>
<sequence length="152" mass="16395">MPVKRIRCCLNLCFEAQRNECEAARAKAEAFLSSVRLVLQTPLAQRTPQPPPSCPGAAPTPRRSGRLANQPLNLTVRPSKKGEVLAMRKLGIISNDDDANCAAAAEFDKFLNTIVQPRHFAALRDIFPAANALSDADLMQIASQTGTVLANA</sequence>
<proteinExistence type="predicted"/>
<name>A0A4U6TXM6_SETVI</name>
<reference evidence="2" key="1">
    <citation type="submission" date="2019-03" db="EMBL/GenBank/DDBJ databases">
        <title>WGS assembly of Setaria viridis.</title>
        <authorList>
            <person name="Huang P."/>
            <person name="Jenkins J."/>
            <person name="Grimwood J."/>
            <person name="Barry K."/>
            <person name="Healey A."/>
            <person name="Mamidi S."/>
            <person name="Sreedasyam A."/>
            <person name="Shu S."/>
            <person name="Feldman M."/>
            <person name="Wu J."/>
            <person name="Yu Y."/>
            <person name="Chen C."/>
            <person name="Johnson J."/>
            <person name="Rokhsar D."/>
            <person name="Baxter I."/>
            <person name="Schmutz J."/>
            <person name="Brutnell T."/>
            <person name="Kellogg E."/>
        </authorList>
    </citation>
    <scope>NUCLEOTIDE SEQUENCE [LARGE SCALE GENOMIC DNA]</scope>
</reference>
<dbReference type="Proteomes" id="UP000298652">
    <property type="component" value="Chromosome 8"/>
</dbReference>
<protein>
    <submittedName>
        <fullName evidence="2">Uncharacterized protein</fullName>
    </submittedName>
</protein>